<organism evidence="5 8">
    <name type="scientific">Clostridium pasteurianum DSM 525 = ATCC 6013</name>
    <dbReference type="NCBI Taxonomy" id="1262449"/>
    <lineage>
        <taxon>Bacteria</taxon>
        <taxon>Bacillati</taxon>
        <taxon>Bacillota</taxon>
        <taxon>Clostridia</taxon>
        <taxon>Eubacteriales</taxon>
        <taxon>Clostridiaceae</taxon>
        <taxon>Clostridium</taxon>
    </lineage>
</organism>
<evidence type="ECO:0000259" key="4">
    <source>
        <dbReference type="PROSITE" id="PS50110"/>
    </source>
</evidence>
<dbReference type="EMBL" id="JPGY02000001">
    <property type="protein sequence ID" value="KRU11527.1"/>
    <property type="molecule type" value="Genomic_DNA"/>
</dbReference>
<evidence type="ECO:0000256" key="1">
    <source>
        <dbReference type="ARBA" id="ARBA00018672"/>
    </source>
</evidence>
<dbReference type="GO" id="GO:0000160">
    <property type="term" value="P:phosphorelay signal transduction system"/>
    <property type="evidence" value="ECO:0007669"/>
    <property type="project" value="InterPro"/>
</dbReference>
<evidence type="ECO:0000256" key="2">
    <source>
        <dbReference type="ARBA" id="ARBA00024867"/>
    </source>
</evidence>
<dbReference type="PROSITE" id="PS50110">
    <property type="entry name" value="RESPONSE_REGULATORY"/>
    <property type="match status" value="1"/>
</dbReference>
<evidence type="ECO:0000313" key="7">
    <source>
        <dbReference type="Proteomes" id="UP000028042"/>
    </source>
</evidence>
<reference evidence="6 7" key="3">
    <citation type="journal article" name="Genome Announc.">
        <title>Improved Draft Genome Sequence of Clostridium pasteurianum Strain ATCC 6013 (DSM 525) Using a Hybrid Next-Generation Sequencing Approach.</title>
        <authorList>
            <person name="Pyne M.E."/>
            <person name="Utturkar S."/>
            <person name="Brown S.D."/>
            <person name="Moo-Young M."/>
            <person name="Chung D.A."/>
            <person name="Chou C.P."/>
        </authorList>
    </citation>
    <scope>NUCLEOTIDE SEQUENCE [LARGE SCALE GENOMIC DNA]</scope>
    <source>
        <strain evidence="6 7">ATCC 6013</strain>
    </source>
</reference>
<dbReference type="InterPro" id="IPR001789">
    <property type="entry name" value="Sig_transdc_resp-reg_receiver"/>
</dbReference>
<feature type="modified residue" description="4-aspartylphosphate" evidence="3">
    <location>
        <position position="53"/>
    </location>
</feature>
<dbReference type="Pfam" id="PF00072">
    <property type="entry name" value="Response_reg"/>
    <property type="match status" value="1"/>
</dbReference>
<evidence type="ECO:0000313" key="8">
    <source>
        <dbReference type="Proteomes" id="UP000030905"/>
    </source>
</evidence>
<keyword evidence="3" id="KW-0597">Phosphoprotein</keyword>
<name>A0A0H3JAD8_CLOPA</name>
<dbReference type="GeneID" id="93074548"/>
<evidence type="ECO:0000313" key="6">
    <source>
        <dbReference type="EMBL" id="KRU11527.1"/>
    </source>
</evidence>
<dbReference type="InterPro" id="IPR011006">
    <property type="entry name" value="CheY-like_superfamily"/>
</dbReference>
<dbReference type="PATRIC" id="fig|1262449.3.peg.585"/>
<evidence type="ECO:0000256" key="3">
    <source>
        <dbReference type="PROSITE-ProRule" id="PRU00169"/>
    </source>
</evidence>
<dbReference type="Proteomes" id="UP000028042">
    <property type="component" value="Unassembled WGS sequence"/>
</dbReference>
<dbReference type="Gene3D" id="3.40.50.2300">
    <property type="match status" value="1"/>
</dbReference>
<dbReference type="KEGG" id="cpae:CPAST_c24050"/>
<dbReference type="AlphaFoldDB" id="A0A0H3JAD8"/>
<dbReference type="eggNOG" id="COG0745">
    <property type="taxonomic scope" value="Bacteria"/>
</dbReference>
<reference evidence="6" key="2">
    <citation type="submission" date="2015-10" db="EMBL/GenBank/DDBJ databases">
        <title>Improved Draft Genome Sequence of Clostridium pasteurianum Strain ATCC 6013 (DSM 525) Using a Hybrid Next-Generation Sequencing Approach.</title>
        <authorList>
            <person name="Pyne M.E."/>
            <person name="Utturkar S.M."/>
            <person name="Brown S.D."/>
            <person name="Moo-Young M."/>
            <person name="Chung D.A."/>
            <person name="Chou P.C."/>
        </authorList>
    </citation>
    <scope>NUCLEOTIDE SEQUENCE</scope>
    <source>
        <strain evidence="6">ATCC 6013</strain>
    </source>
</reference>
<dbReference type="KEGG" id="cpat:CLPA_c24050"/>
<feature type="domain" description="Response regulatory" evidence="4">
    <location>
        <begin position="2"/>
        <end position="146"/>
    </location>
</feature>
<reference evidence="5 8" key="1">
    <citation type="journal article" date="2015" name="Genome Announc.">
        <title>Complete Genome Sequence of the Nitrogen-Fixing and Solvent-Producing Clostridium pasteurianum DSM 525.</title>
        <authorList>
            <person name="Poehlein A."/>
            <person name="Grosse-Honebrink A."/>
            <person name="Zhang Y."/>
            <person name="Minton N.P."/>
            <person name="Daniel R."/>
        </authorList>
    </citation>
    <scope>NUCLEOTIDE SEQUENCE [LARGE SCALE GENOMIC DNA]</scope>
    <source>
        <strain evidence="5">DSM 525</strain>
        <strain evidence="8">DSM 525 / ATCC 6013</strain>
    </source>
</reference>
<protein>
    <recommendedName>
        <fullName evidence="1">Stage 0 sporulation protein A homolog</fullName>
    </recommendedName>
</protein>
<dbReference type="EMBL" id="CP009268">
    <property type="protein sequence ID" value="AJA52463.1"/>
    <property type="molecule type" value="Genomic_DNA"/>
</dbReference>
<sequence>MKILIVEDDKLKIEQLANIITNTFHIEYLEKKYSFQSGMKEIKQNKYDLIILDMSMPTFDISPKNNCGPIMSFAGKEIMRQMKRKNIEAPVIVVTQYDTLGEKAIKLSQLNNELELKFGDFYLGVVYYDITLENWKEDIVRVIKKVLK</sequence>
<dbReference type="RefSeq" id="WP_003441247.1">
    <property type="nucleotide sequence ID" value="NZ_ANZB01000002.1"/>
</dbReference>
<accession>A0A0H3JAD8</accession>
<comment type="function">
    <text evidence="2">May play the central regulatory role in sporulation. It may be an element of the effector pathway responsible for the activation of sporulation genes in response to nutritional stress. Spo0A may act in concert with spo0H (a sigma factor) to control the expression of some genes that are critical to the sporulation process.</text>
</comment>
<keyword evidence="8" id="KW-1185">Reference proteome</keyword>
<gene>
    <name evidence="5" type="ORF">CLPA_c24050</name>
    <name evidence="6" type="ORF">CP6013_00774</name>
</gene>
<dbReference type="SUPFAM" id="SSF52172">
    <property type="entry name" value="CheY-like"/>
    <property type="match status" value="1"/>
</dbReference>
<evidence type="ECO:0000313" key="5">
    <source>
        <dbReference type="EMBL" id="AJA52463.1"/>
    </source>
</evidence>
<proteinExistence type="predicted"/>
<dbReference type="Proteomes" id="UP000030905">
    <property type="component" value="Chromosome"/>
</dbReference>